<evidence type="ECO:0000313" key="2">
    <source>
        <dbReference type="EMBL" id="GCD36729.1"/>
    </source>
</evidence>
<feature type="region of interest" description="Disordered" evidence="1">
    <location>
        <begin position="1"/>
        <end position="22"/>
    </location>
</feature>
<dbReference type="Proteomes" id="UP000287830">
    <property type="component" value="Unassembled WGS sequence"/>
</dbReference>
<accession>A0A7U9Q1V1</accession>
<organism evidence="2 3">
    <name type="scientific">Streptomyces chrestomyceticus JCM 4735</name>
    <dbReference type="NCBI Taxonomy" id="1306181"/>
    <lineage>
        <taxon>Bacteria</taxon>
        <taxon>Bacillati</taxon>
        <taxon>Actinomycetota</taxon>
        <taxon>Actinomycetes</taxon>
        <taxon>Kitasatosporales</taxon>
        <taxon>Streptomycetaceae</taxon>
        <taxon>Streptomyces</taxon>
    </lineage>
</organism>
<dbReference type="GeneID" id="95623350"/>
<dbReference type="EMBL" id="BHZC01000001">
    <property type="protein sequence ID" value="GCD36729.1"/>
    <property type="molecule type" value="Genomic_DNA"/>
</dbReference>
<gene>
    <name evidence="2" type="ORF">OEIGOIKO_04505</name>
</gene>
<name>A0A7U9Q1V1_9ACTN</name>
<evidence type="ECO:0000256" key="1">
    <source>
        <dbReference type="SAM" id="MobiDB-lite"/>
    </source>
</evidence>
<sequence length="119" mass="13128">MSEPAGYGAEGAARAPRPDRSPDALRLALARLAPHRLPEMEQQKNEAFELAAKSESLGPIRGWLTVWAGEIEIERRPDLLSRRRAAEHSLQTLDHDDPGWSAARDELVAVLREAREAAG</sequence>
<comment type="caution">
    <text evidence="2">The sequence shown here is derived from an EMBL/GenBank/DDBJ whole genome shotgun (WGS) entry which is preliminary data.</text>
</comment>
<reference evidence="2 3" key="1">
    <citation type="submission" date="2018-11" db="EMBL/GenBank/DDBJ databases">
        <title>Whole genome sequence of Streptomyces chrestomyceticus NBRC 13444(T).</title>
        <authorList>
            <person name="Komaki H."/>
            <person name="Tamura T."/>
        </authorList>
    </citation>
    <scope>NUCLEOTIDE SEQUENCE [LARGE SCALE GENOMIC DNA]</scope>
    <source>
        <strain evidence="2 3">NBRC 13444</strain>
    </source>
</reference>
<proteinExistence type="predicted"/>
<dbReference type="AlphaFoldDB" id="A0A7U9Q1V1"/>
<dbReference type="OrthoDB" id="3431428at2"/>
<evidence type="ECO:0000313" key="3">
    <source>
        <dbReference type="Proteomes" id="UP000287830"/>
    </source>
</evidence>
<protein>
    <submittedName>
        <fullName evidence="2">Uncharacterized protein</fullName>
    </submittedName>
</protein>
<dbReference type="RefSeq" id="WP_125046272.1">
    <property type="nucleotide sequence ID" value="NZ_BHZC01000001.1"/>
</dbReference>